<dbReference type="OrthoDB" id="3183782at2759"/>
<accession>I2FZ22</accession>
<dbReference type="GO" id="GO:0016491">
    <property type="term" value="F:oxidoreductase activity"/>
    <property type="evidence" value="ECO:0007669"/>
    <property type="project" value="InterPro"/>
</dbReference>
<sequence length="146" mass="15950">MSSAVGRLQEGIKICIYLVKKKDMSDGEFVRYYSETHARLALPALVRHACISYTQFHCCQSATKEAVTTIFGREAVEPGNALHVMPYDACSSFVFPSIQQAQAFFHDEETAKILGPDAGSFTDPSGLQIAVGREFIAIAESNVVKA</sequence>
<evidence type="ECO:0000313" key="3">
    <source>
        <dbReference type="EMBL" id="CCF52165.1"/>
    </source>
</evidence>
<evidence type="ECO:0000313" key="4">
    <source>
        <dbReference type="Proteomes" id="UP000006174"/>
    </source>
</evidence>
<reference evidence="3 4" key="1">
    <citation type="journal article" date="2012" name="Plant Cell">
        <title>Genome comparison of barley and maize smut fungi reveals targeted loss of RNA silencing components and species-specific presence of transposable elements.</title>
        <authorList>
            <person name="Laurie J.D."/>
            <person name="Ali S."/>
            <person name="Linning R."/>
            <person name="Mannhaupt G."/>
            <person name="Wong P."/>
            <person name="Gueldener U."/>
            <person name="Muensterkoetter M."/>
            <person name="Moore R."/>
            <person name="Kahmann R."/>
            <person name="Bakkeren G."/>
            <person name="Schirawski J."/>
        </authorList>
    </citation>
    <scope>NUCLEOTIDE SEQUENCE [LARGE SCALE GENOMIC DNA]</scope>
    <source>
        <strain evidence="4">Uh4875-4</strain>
    </source>
</reference>
<comment type="similarity">
    <text evidence="1">Belongs to the tpcK family.</text>
</comment>
<keyword evidence="4" id="KW-1185">Reference proteome</keyword>
<organism evidence="3 4">
    <name type="scientific">Ustilago hordei</name>
    <name type="common">Barley covered smut fungus</name>
    <dbReference type="NCBI Taxonomy" id="120017"/>
    <lineage>
        <taxon>Eukaryota</taxon>
        <taxon>Fungi</taxon>
        <taxon>Dikarya</taxon>
        <taxon>Basidiomycota</taxon>
        <taxon>Ustilaginomycotina</taxon>
        <taxon>Ustilaginomycetes</taxon>
        <taxon>Ustilaginales</taxon>
        <taxon>Ustilaginaceae</taxon>
        <taxon>Ustilago</taxon>
    </lineage>
</organism>
<name>I2FZ22_USTHO</name>
<dbReference type="Proteomes" id="UP000006174">
    <property type="component" value="Unassembled WGS sequence"/>
</dbReference>
<feature type="domain" description="EthD" evidence="2">
    <location>
        <begin position="21"/>
        <end position="125"/>
    </location>
</feature>
<gene>
    <name evidence="3" type="ORF">UHOR_08488</name>
</gene>
<dbReference type="SUPFAM" id="SSF54909">
    <property type="entry name" value="Dimeric alpha+beta barrel"/>
    <property type="match status" value="1"/>
</dbReference>
<comment type="caution">
    <text evidence="3">The sequence shown here is derived from an EMBL/GenBank/DDBJ whole genome shotgun (WGS) entry which is preliminary data.</text>
</comment>
<dbReference type="InterPro" id="IPR011008">
    <property type="entry name" value="Dimeric_a/b-barrel"/>
</dbReference>
<dbReference type="eggNOG" id="ENOG502STMR">
    <property type="taxonomic scope" value="Eukaryota"/>
</dbReference>
<dbReference type="Pfam" id="PF07110">
    <property type="entry name" value="EthD"/>
    <property type="match status" value="1"/>
</dbReference>
<evidence type="ECO:0000259" key="2">
    <source>
        <dbReference type="Pfam" id="PF07110"/>
    </source>
</evidence>
<proteinExistence type="inferred from homology"/>
<protein>
    <recommendedName>
        <fullName evidence="2">EthD domain-containing protein</fullName>
    </recommendedName>
</protein>
<dbReference type="STRING" id="1128400.I2FZ22"/>
<dbReference type="OMA" id="MMVGDEY"/>
<dbReference type="Gene3D" id="3.30.70.100">
    <property type="match status" value="1"/>
</dbReference>
<dbReference type="HOGENOM" id="CLU_115019_0_2_1"/>
<dbReference type="InterPro" id="IPR009799">
    <property type="entry name" value="EthD_dom"/>
</dbReference>
<evidence type="ECO:0000256" key="1">
    <source>
        <dbReference type="ARBA" id="ARBA00005986"/>
    </source>
</evidence>
<dbReference type="AlphaFoldDB" id="I2FZ22"/>
<dbReference type="EMBL" id="CAGI01000171">
    <property type="protein sequence ID" value="CCF52165.1"/>
    <property type="molecule type" value="Genomic_DNA"/>
</dbReference>